<keyword evidence="2" id="KW-0418">Kinase</keyword>
<dbReference type="InterPro" id="IPR011006">
    <property type="entry name" value="CheY-like_superfamily"/>
</dbReference>
<dbReference type="Pfam" id="PF13185">
    <property type="entry name" value="GAF_2"/>
    <property type="match status" value="1"/>
</dbReference>
<dbReference type="InterPro" id="IPR036388">
    <property type="entry name" value="WH-like_DNA-bd_sf"/>
</dbReference>
<keyword evidence="7" id="KW-1185">Reference proteome</keyword>
<dbReference type="InterPro" id="IPR003018">
    <property type="entry name" value="GAF"/>
</dbReference>
<dbReference type="EMBL" id="JACHZG010000001">
    <property type="protein sequence ID" value="MBB3325214.1"/>
    <property type="molecule type" value="Genomic_DNA"/>
</dbReference>
<organism evidence="6 7">
    <name type="scientific">Microlunatus antarcticus</name>
    <dbReference type="NCBI Taxonomy" id="53388"/>
    <lineage>
        <taxon>Bacteria</taxon>
        <taxon>Bacillati</taxon>
        <taxon>Actinomycetota</taxon>
        <taxon>Actinomycetes</taxon>
        <taxon>Propionibacteriales</taxon>
        <taxon>Propionibacteriaceae</taxon>
        <taxon>Microlunatus</taxon>
    </lineage>
</organism>
<name>A0A7W5JRW5_9ACTN</name>
<evidence type="ECO:0000313" key="7">
    <source>
        <dbReference type="Proteomes" id="UP000565572"/>
    </source>
</evidence>
<keyword evidence="4" id="KW-0804">Transcription</keyword>
<dbReference type="SUPFAM" id="SSF55781">
    <property type="entry name" value="GAF domain-like"/>
    <property type="match status" value="1"/>
</dbReference>
<gene>
    <name evidence="6" type="ORF">FHX39_000158</name>
</gene>
<dbReference type="Gene3D" id="1.10.10.10">
    <property type="entry name" value="Winged helix-like DNA-binding domain superfamily/Winged helix DNA-binding domain"/>
    <property type="match status" value="1"/>
</dbReference>
<evidence type="ECO:0000256" key="4">
    <source>
        <dbReference type="ARBA" id="ARBA00023163"/>
    </source>
</evidence>
<feature type="domain" description="ANTAR" evidence="5">
    <location>
        <begin position="157"/>
        <end position="218"/>
    </location>
</feature>
<dbReference type="SMART" id="SM00065">
    <property type="entry name" value="GAF"/>
    <property type="match status" value="1"/>
</dbReference>
<dbReference type="InterPro" id="IPR012074">
    <property type="entry name" value="GAF_ANTAR"/>
</dbReference>
<dbReference type="RefSeq" id="WP_198423209.1">
    <property type="nucleotide sequence ID" value="NZ_JACHZG010000001.1"/>
</dbReference>
<dbReference type="SUPFAM" id="SSF52172">
    <property type="entry name" value="CheY-like"/>
    <property type="match status" value="1"/>
</dbReference>
<evidence type="ECO:0000259" key="5">
    <source>
        <dbReference type="PROSITE" id="PS50921"/>
    </source>
</evidence>
<dbReference type="SMART" id="SM01012">
    <property type="entry name" value="ANTAR"/>
    <property type="match status" value="1"/>
</dbReference>
<dbReference type="Pfam" id="PF03861">
    <property type="entry name" value="ANTAR"/>
    <property type="match status" value="1"/>
</dbReference>
<dbReference type="GO" id="GO:0003723">
    <property type="term" value="F:RNA binding"/>
    <property type="evidence" value="ECO:0007669"/>
    <property type="project" value="InterPro"/>
</dbReference>
<evidence type="ECO:0000313" key="6">
    <source>
        <dbReference type="EMBL" id="MBB3325214.1"/>
    </source>
</evidence>
<evidence type="ECO:0000256" key="2">
    <source>
        <dbReference type="ARBA" id="ARBA00022777"/>
    </source>
</evidence>
<keyword evidence="3" id="KW-0805">Transcription regulation</keyword>
<keyword evidence="1" id="KW-0808">Transferase</keyword>
<dbReference type="InterPro" id="IPR029016">
    <property type="entry name" value="GAF-like_dom_sf"/>
</dbReference>
<sequence>MRDLAGQLGRLARTLEAEDDTAAMLDEVVAAAVRLIPGAEDASISLVVARRQISSPHRTGDLPGKVDAIQTATAEGPCLDAAYEHQTVRVPDMRHERRWPKFAREAYQAGAGSMLSFQLYVQGDTLGALNLYNRAAGAFDDESEEVGLLFAVHAAVAFADAQKLDHLDRAVASRDLIGQAKGMLMERYRIDGDGAFRVLARVSQSTNRPLRDVARQLVETGHLDLVEAD</sequence>
<evidence type="ECO:0000256" key="3">
    <source>
        <dbReference type="ARBA" id="ARBA00023015"/>
    </source>
</evidence>
<reference evidence="6 7" key="1">
    <citation type="submission" date="2020-08" db="EMBL/GenBank/DDBJ databases">
        <title>Sequencing the genomes of 1000 actinobacteria strains.</title>
        <authorList>
            <person name="Klenk H.-P."/>
        </authorList>
    </citation>
    <scope>NUCLEOTIDE SEQUENCE [LARGE SCALE GENOMIC DNA]</scope>
    <source>
        <strain evidence="6 7">DSM 11053</strain>
    </source>
</reference>
<dbReference type="PROSITE" id="PS50921">
    <property type="entry name" value="ANTAR"/>
    <property type="match status" value="1"/>
</dbReference>
<evidence type="ECO:0000256" key="1">
    <source>
        <dbReference type="ARBA" id="ARBA00022679"/>
    </source>
</evidence>
<protein>
    <recommendedName>
        <fullName evidence="5">ANTAR domain-containing protein</fullName>
    </recommendedName>
</protein>
<proteinExistence type="predicted"/>
<dbReference type="Gene3D" id="3.30.450.40">
    <property type="match status" value="1"/>
</dbReference>
<dbReference type="AlphaFoldDB" id="A0A7W5JRW5"/>
<accession>A0A7W5JRW5</accession>
<dbReference type="GO" id="GO:0016301">
    <property type="term" value="F:kinase activity"/>
    <property type="evidence" value="ECO:0007669"/>
    <property type="project" value="UniProtKB-KW"/>
</dbReference>
<dbReference type="PIRSF" id="PIRSF036625">
    <property type="entry name" value="GAF_ANTAR"/>
    <property type="match status" value="1"/>
</dbReference>
<dbReference type="Proteomes" id="UP000565572">
    <property type="component" value="Unassembled WGS sequence"/>
</dbReference>
<dbReference type="InterPro" id="IPR005561">
    <property type="entry name" value="ANTAR"/>
</dbReference>
<comment type="caution">
    <text evidence="6">The sequence shown here is derived from an EMBL/GenBank/DDBJ whole genome shotgun (WGS) entry which is preliminary data.</text>
</comment>